<evidence type="ECO:0000259" key="1">
    <source>
        <dbReference type="PROSITE" id="PS50878"/>
    </source>
</evidence>
<dbReference type="PANTHER" id="PTHR24559">
    <property type="entry name" value="TRANSPOSON TY3-I GAG-POL POLYPROTEIN"/>
    <property type="match status" value="1"/>
</dbReference>
<organism evidence="2 3">
    <name type="scientific">Austropuccinia psidii MF-1</name>
    <dbReference type="NCBI Taxonomy" id="1389203"/>
    <lineage>
        <taxon>Eukaryota</taxon>
        <taxon>Fungi</taxon>
        <taxon>Dikarya</taxon>
        <taxon>Basidiomycota</taxon>
        <taxon>Pucciniomycotina</taxon>
        <taxon>Pucciniomycetes</taxon>
        <taxon>Pucciniales</taxon>
        <taxon>Sphaerophragmiaceae</taxon>
        <taxon>Austropuccinia</taxon>
    </lineage>
</organism>
<sequence length="342" mass="38646">MDSSRGEDLILGYDFFYHFNPIISWKNGLITYEYSNKDSSGIKYSTCNKFSTSDNSVALVGELKTPSLPPSVRILPSSPLSHYFYQEMKDVGEHVAISALNLFQGDMDLPPLPFHSSLEEQWDEEEDPEEIGTVLKVVPPADHQYFDAFSNFKAKEPPTHCTCDHHIKLDGLLHPAKLPLTGASVPFVKKEDGGLHLCVDYCKLNSVARKNRYPVPPMNQLLTFFNSSAIFYNIDLQSAYNLLRIQEGHEQLTALRAKYGSYEYLVIPFGLTNATASFQNLVNYIFADFLDNLVIVYLDDIMVFSGSEEELLKHVTSVLQRLRDNNFFSKASKCIFHAGSVE</sequence>
<feature type="domain" description="Reverse transcriptase" evidence="1">
    <location>
        <begin position="169"/>
        <end position="342"/>
    </location>
</feature>
<dbReference type="InterPro" id="IPR053134">
    <property type="entry name" value="RNA-dir_DNA_polymerase"/>
</dbReference>
<gene>
    <name evidence="2" type="ORF">O181_011239</name>
</gene>
<dbReference type="InterPro" id="IPR043502">
    <property type="entry name" value="DNA/RNA_pol_sf"/>
</dbReference>
<comment type="caution">
    <text evidence="2">The sequence shown here is derived from an EMBL/GenBank/DDBJ whole genome shotgun (WGS) entry which is preliminary data.</text>
</comment>
<name>A0A9Q3BSI0_9BASI</name>
<dbReference type="AlphaFoldDB" id="A0A9Q3BSI0"/>
<dbReference type="InterPro" id="IPR043128">
    <property type="entry name" value="Rev_trsase/Diguanyl_cyclase"/>
</dbReference>
<keyword evidence="3" id="KW-1185">Reference proteome</keyword>
<dbReference type="Proteomes" id="UP000765509">
    <property type="component" value="Unassembled WGS sequence"/>
</dbReference>
<dbReference type="PROSITE" id="PS50878">
    <property type="entry name" value="RT_POL"/>
    <property type="match status" value="1"/>
</dbReference>
<dbReference type="SUPFAM" id="SSF56672">
    <property type="entry name" value="DNA/RNA polymerases"/>
    <property type="match status" value="1"/>
</dbReference>
<dbReference type="Gene3D" id="3.30.70.270">
    <property type="match status" value="2"/>
</dbReference>
<dbReference type="EMBL" id="AVOT02002787">
    <property type="protein sequence ID" value="MBW0471524.1"/>
    <property type="molecule type" value="Genomic_DNA"/>
</dbReference>
<dbReference type="InterPro" id="IPR000477">
    <property type="entry name" value="RT_dom"/>
</dbReference>
<evidence type="ECO:0000313" key="2">
    <source>
        <dbReference type="EMBL" id="MBW0471524.1"/>
    </source>
</evidence>
<reference evidence="2" key="1">
    <citation type="submission" date="2021-03" db="EMBL/GenBank/DDBJ databases">
        <title>Draft genome sequence of rust myrtle Austropuccinia psidii MF-1, a brazilian biotype.</title>
        <authorList>
            <person name="Quecine M.C."/>
            <person name="Pachon D.M.R."/>
            <person name="Bonatelli M.L."/>
            <person name="Correr F.H."/>
            <person name="Franceschini L.M."/>
            <person name="Leite T.F."/>
            <person name="Margarido G.R.A."/>
            <person name="Almeida C.A."/>
            <person name="Ferrarezi J.A."/>
            <person name="Labate C.A."/>
        </authorList>
    </citation>
    <scope>NUCLEOTIDE SEQUENCE</scope>
    <source>
        <strain evidence="2">MF-1</strain>
    </source>
</reference>
<dbReference type="OrthoDB" id="2193921at2759"/>
<evidence type="ECO:0000313" key="3">
    <source>
        <dbReference type="Proteomes" id="UP000765509"/>
    </source>
</evidence>
<protein>
    <recommendedName>
        <fullName evidence="1">Reverse transcriptase domain-containing protein</fullName>
    </recommendedName>
</protein>
<accession>A0A9Q3BSI0</accession>
<dbReference type="PANTHER" id="PTHR24559:SF440">
    <property type="entry name" value="RIBONUCLEASE H"/>
    <property type="match status" value="1"/>
</dbReference>
<dbReference type="CDD" id="cd01647">
    <property type="entry name" value="RT_LTR"/>
    <property type="match status" value="1"/>
</dbReference>
<proteinExistence type="predicted"/>
<dbReference type="Pfam" id="PF00078">
    <property type="entry name" value="RVT_1"/>
    <property type="match status" value="1"/>
</dbReference>